<name>A0A6G1X9L2_9BACI</name>
<dbReference type="InterPro" id="IPR025847">
    <property type="entry name" value="MEDS_domain"/>
</dbReference>
<dbReference type="Pfam" id="PF14417">
    <property type="entry name" value="MEDS"/>
    <property type="match status" value="1"/>
</dbReference>
<reference evidence="2 3" key="1">
    <citation type="submission" date="2019-11" db="EMBL/GenBank/DDBJ databases">
        <authorList>
            <person name="Li J."/>
        </authorList>
    </citation>
    <scope>NUCLEOTIDE SEQUENCE [LARGE SCALE GENOMIC DNA]</scope>
    <source>
        <strain evidence="2 3">J4</strain>
    </source>
</reference>
<accession>A0A6G1X9L2</accession>
<feature type="domain" description="MEDS" evidence="1">
    <location>
        <begin position="18"/>
        <end position="166"/>
    </location>
</feature>
<comment type="caution">
    <text evidence="2">The sequence shown here is derived from an EMBL/GenBank/DDBJ whole genome shotgun (WGS) entry which is preliminary data.</text>
</comment>
<protein>
    <recommendedName>
        <fullName evidence="1">MEDS domain-containing protein</fullName>
    </recommendedName>
</protein>
<gene>
    <name evidence="2" type="ORF">GH754_14955</name>
</gene>
<keyword evidence="3" id="KW-1185">Reference proteome</keyword>
<dbReference type="Proteomes" id="UP000480185">
    <property type="component" value="Unassembled WGS sequence"/>
</dbReference>
<sequence>MKDLISLTNNLMIHNSAHILYFYEDNQYYLQNLISYINEGIKRNHHIIVIEELPFWKEVQKRVHKDKHKYIHFVDNQQYYQCYGDFNIHHIIQSFSDLLEPLLNEKLEVRTWAHVDWKKQDNIIEKLDEFECLADCSVKNMGLMSVCAYDATKVSASIQTRLMRSHEYLMTDQELVQSSLYSIQHHHM</sequence>
<evidence type="ECO:0000313" key="3">
    <source>
        <dbReference type="Proteomes" id="UP000480185"/>
    </source>
</evidence>
<organism evidence="2 3">
    <name type="scientific">Salinibacillus xinjiangensis</name>
    <dbReference type="NCBI Taxonomy" id="1229268"/>
    <lineage>
        <taxon>Bacteria</taxon>
        <taxon>Bacillati</taxon>
        <taxon>Bacillota</taxon>
        <taxon>Bacilli</taxon>
        <taxon>Bacillales</taxon>
        <taxon>Bacillaceae</taxon>
        <taxon>Salinibacillus</taxon>
    </lineage>
</organism>
<proteinExistence type="predicted"/>
<dbReference type="AlphaFoldDB" id="A0A6G1X9L2"/>
<evidence type="ECO:0000313" key="2">
    <source>
        <dbReference type="EMBL" id="MRG87586.1"/>
    </source>
</evidence>
<dbReference type="RefSeq" id="WP_153729477.1">
    <property type="nucleotide sequence ID" value="NZ_WJNH01000010.1"/>
</dbReference>
<evidence type="ECO:0000259" key="1">
    <source>
        <dbReference type="Pfam" id="PF14417"/>
    </source>
</evidence>
<dbReference type="OrthoDB" id="9815750at2"/>
<dbReference type="EMBL" id="WJNH01000010">
    <property type="protein sequence ID" value="MRG87586.1"/>
    <property type="molecule type" value="Genomic_DNA"/>
</dbReference>